<comment type="caution">
    <text evidence="3">The sequence shown here is derived from an EMBL/GenBank/DDBJ whole genome shotgun (WGS) entry which is preliminary data.</text>
</comment>
<protein>
    <recommendedName>
        <fullName evidence="2">GLTSCR protein conserved domain-containing protein</fullName>
    </recommendedName>
</protein>
<gene>
    <name evidence="3" type="ORF">DXG03_003100</name>
</gene>
<keyword evidence="4" id="KW-1185">Reference proteome</keyword>
<dbReference type="OrthoDB" id="2556847at2759"/>
<evidence type="ECO:0000313" key="3">
    <source>
        <dbReference type="EMBL" id="KAG5648489.1"/>
    </source>
</evidence>
<dbReference type="EMBL" id="JABCKV010000002">
    <property type="protein sequence ID" value="KAG5648489.1"/>
    <property type="molecule type" value="Genomic_DNA"/>
</dbReference>
<proteinExistence type="predicted"/>
<evidence type="ECO:0000259" key="2">
    <source>
        <dbReference type="Pfam" id="PF15249"/>
    </source>
</evidence>
<sequence length="364" mass="39867">MASGIYKWFSGHCYPFQEIISEATVGGRARNHNQDQCKVAQVLPFSEDSILHIFISTRFASRLASDHALSLYPDVDTPFRNTVDVVERLLPYHVFQQPKEDLDFLIQGSKGKRKATEEDLVDEIRETKFALECHRRRDVLEARFRKIKTRLGTRSAPDEQVVLLASLALDSQRSETTLLNTELRTARTELERREREKRMASNTARTAYYGSTPAVATPTLPPQYYRGYPYGYTQVYGAPMQSSSTSTFSISPAPTTAHYAVTQAAIPVQLPVASLPSLHALGIVPVPAASLPPVGQPQPPAVLRGSTSNGTMLSLEINVSLLQSAQMSGLAMVLNSLMSRNPSSSTQDPATASPLPGSSGQTTS</sequence>
<dbReference type="Pfam" id="PF15249">
    <property type="entry name" value="GLTSCR1"/>
    <property type="match status" value="1"/>
</dbReference>
<reference evidence="3" key="1">
    <citation type="submission" date="2020-07" db="EMBL/GenBank/DDBJ databases">
        <authorList>
            <person name="Nieuwenhuis M."/>
            <person name="Van De Peppel L.J.J."/>
        </authorList>
    </citation>
    <scope>NUCLEOTIDE SEQUENCE</scope>
    <source>
        <strain evidence="3">AP01</strain>
        <tissue evidence="3">Mycelium</tissue>
    </source>
</reference>
<evidence type="ECO:0000256" key="1">
    <source>
        <dbReference type="SAM" id="MobiDB-lite"/>
    </source>
</evidence>
<organism evidence="3 4">
    <name type="scientific">Asterophora parasitica</name>
    <dbReference type="NCBI Taxonomy" id="117018"/>
    <lineage>
        <taxon>Eukaryota</taxon>
        <taxon>Fungi</taxon>
        <taxon>Dikarya</taxon>
        <taxon>Basidiomycota</taxon>
        <taxon>Agaricomycotina</taxon>
        <taxon>Agaricomycetes</taxon>
        <taxon>Agaricomycetidae</taxon>
        <taxon>Agaricales</taxon>
        <taxon>Tricholomatineae</taxon>
        <taxon>Lyophyllaceae</taxon>
        <taxon>Asterophora</taxon>
    </lineage>
</organism>
<accession>A0A9P7GDD8</accession>
<evidence type="ECO:0000313" key="4">
    <source>
        <dbReference type="Proteomes" id="UP000775547"/>
    </source>
</evidence>
<dbReference type="InterPro" id="IPR015671">
    <property type="entry name" value="GSCR1_dom"/>
</dbReference>
<reference evidence="3" key="2">
    <citation type="submission" date="2021-10" db="EMBL/GenBank/DDBJ databases">
        <title>Phylogenomics reveals ancestral predisposition of the termite-cultivated fungus Termitomyces towards a domesticated lifestyle.</title>
        <authorList>
            <person name="Auxier B."/>
            <person name="Grum-Grzhimaylo A."/>
            <person name="Cardenas M.E."/>
            <person name="Lodge J.D."/>
            <person name="Laessoe T."/>
            <person name="Pedersen O."/>
            <person name="Smith M.E."/>
            <person name="Kuyper T.W."/>
            <person name="Franco-Molano E.A."/>
            <person name="Baroni T.J."/>
            <person name="Aanen D.K."/>
        </authorList>
    </citation>
    <scope>NUCLEOTIDE SEQUENCE</scope>
    <source>
        <strain evidence="3">AP01</strain>
        <tissue evidence="3">Mycelium</tissue>
    </source>
</reference>
<feature type="domain" description="GLTSCR protein conserved" evidence="2">
    <location>
        <begin position="66"/>
        <end position="178"/>
    </location>
</feature>
<dbReference type="Proteomes" id="UP000775547">
    <property type="component" value="Unassembled WGS sequence"/>
</dbReference>
<feature type="region of interest" description="Disordered" evidence="1">
    <location>
        <begin position="340"/>
        <end position="364"/>
    </location>
</feature>
<name>A0A9P7GDD8_9AGAR</name>
<dbReference type="AlphaFoldDB" id="A0A9P7GDD8"/>